<evidence type="ECO:0000256" key="1">
    <source>
        <dbReference type="ARBA" id="ARBA00023157"/>
    </source>
</evidence>
<feature type="compositionally biased region" description="Polar residues" evidence="3">
    <location>
        <begin position="816"/>
        <end position="830"/>
    </location>
</feature>
<dbReference type="EnsemblMetazoa" id="SMAR012366-RA">
    <property type="protein sequence ID" value="SMAR012366-PA"/>
    <property type="gene ID" value="SMAR012366"/>
</dbReference>
<sequence>MDRFRFGTICSMECSRLPEQNWCGNVARMNKTGIILPKRKLLVQMAAAMLMSMRENARSYSYARKVDRRGSTYNCADLFLNSNVRIKHQAGRVSDSQTEIHTSTRNPKKLWSVLTLVHFLNNGCQASGTSLKGTCYTKKQCSHKDSCGDVTRENCTYFRSPRYPNSFVLPANLSAMCDLKVLPLNNDICQLKLDFINFELFGVQEGECQVDIFSVIPTTNSIPALCGNNNGQQIYVHVPSGQKAIRLRAIFQYLIDNPELGRKFEIKITQISCNSDLLAPPGCLQYHRGESGTITSFNYAGSSPLSEGYPINQSYSICIRKERGFCSIRSNKDKDFVCNHTFQRITCFYIDRYSTDDPFQFGISEADDGALNGPDCMINAADGGSRDDYLVIPGGSGGNSDGESSDRYCGGAFTPVTTSLMPFIINVVSGDKFDGEVGFRQWISFVLFVGFRVCCGLDVQSKDWNSVFNPFSPKIVNNKPITNKPYKEDKGAHQLLQVHPPYGSVYEKYPGLQKLFPSVFTLVKFTNDDCPAFNNLTGTCMTQAECNIRGVIRTCGEISYQNNTYFVNPNFPGVFNLNQSSHTVQCDLRVFKYKYDVCQLRLDLDYFELAGSPDCQLDRFTVPTPGAPVLCGSNSGQHLYVDFPYGVDTLTLPMTLSSTAAERQFAIPPSGCLQYYTDRAGTIESFNYGDPVNNPAQGNSGYPPNANYGICIRKDKDFCSVRYTRGGPFMLGTVITDGSDGVQTGGGCQNLPLALPGRGDYVIIPNSGASTFSGIITNDRYCGDNFPILETRTPPFTVFFVSDNNNNGEGGFRLNYEQQPFHSNQPSGSK</sequence>
<comment type="caution">
    <text evidence="2">Lacks conserved residue(s) required for the propagation of feature annotation.</text>
</comment>
<reference evidence="5" key="2">
    <citation type="submission" date="2015-02" db="UniProtKB">
        <authorList>
            <consortium name="EnsemblMetazoa"/>
        </authorList>
    </citation>
    <scope>IDENTIFICATION</scope>
</reference>
<organism evidence="5 6">
    <name type="scientific">Strigamia maritima</name>
    <name type="common">European centipede</name>
    <name type="synonym">Geophilus maritimus</name>
    <dbReference type="NCBI Taxonomy" id="126957"/>
    <lineage>
        <taxon>Eukaryota</taxon>
        <taxon>Metazoa</taxon>
        <taxon>Ecdysozoa</taxon>
        <taxon>Arthropoda</taxon>
        <taxon>Myriapoda</taxon>
        <taxon>Chilopoda</taxon>
        <taxon>Pleurostigmophora</taxon>
        <taxon>Geophilomorpha</taxon>
        <taxon>Linotaeniidae</taxon>
        <taxon>Strigamia</taxon>
    </lineage>
</organism>
<feature type="domain" description="CUB" evidence="4">
    <location>
        <begin position="147"/>
        <end position="271"/>
    </location>
</feature>
<dbReference type="Proteomes" id="UP000014500">
    <property type="component" value="Unassembled WGS sequence"/>
</dbReference>
<dbReference type="HOGENOM" id="CLU_341745_0_0_1"/>
<dbReference type="InterPro" id="IPR000859">
    <property type="entry name" value="CUB_dom"/>
</dbReference>
<dbReference type="InterPro" id="IPR035914">
    <property type="entry name" value="Sperma_CUB_dom_sf"/>
</dbReference>
<dbReference type="InterPro" id="IPR058698">
    <property type="entry name" value="CUB_metazoa"/>
</dbReference>
<evidence type="ECO:0000313" key="6">
    <source>
        <dbReference type="Proteomes" id="UP000014500"/>
    </source>
</evidence>
<dbReference type="AlphaFoldDB" id="T1JEW3"/>
<dbReference type="PANTHER" id="PTHR33236:SF11">
    <property type="entry name" value="CUB DOMAIN-CONTAINING PROTEIN"/>
    <property type="match status" value="1"/>
</dbReference>
<dbReference type="EMBL" id="JH432130">
    <property type="status" value="NOT_ANNOTATED_CDS"/>
    <property type="molecule type" value="Genomic_DNA"/>
</dbReference>
<dbReference type="Gene3D" id="2.60.120.290">
    <property type="entry name" value="Spermadhesin, CUB domain"/>
    <property type="match status" value="2"/>
</dbReference>
<evidence type="ECO:0000313" key="5">
    <source>
        <dbReference type="EnsemblMetazoa" id="SMAR012366-PA"/>
    </source>
</evidence>
<dbReference type="OMA" id="WNLQLSM"/>
<keyword evidence="6" id="KW-1185">Reference proteome</keyword>
<accession>T1JEW3</accession>
<proteinExistence type="predicted"/>
<name>T1JEW3_STRMM</name>
<keyword evidence="1" id="KW-1015">Disulfide bond</keyword>
<dbReference type="STRING" id="126957.T1JEW3"/>
<reference evidence="6" key="1">
    <citation type="submission" date="2011-05" db="EMBL/GenBank/DDBJ databases">
        <authorList>
            <person name="Richards S.R."/>
            <person name="Qu J."/>
            <person name="Jiang H."/>
            <person name="Jhangiani S.N."/>
            <person name="Agravi P."/>
            <person name="Goodspeed R."/>
            <person name="Gross S."/>
            <person name="Mandapat C."/>
            <person name="Jackson L."/>
            <person name="Mathew T."/>
            <person name="Pu L."/>
            <person name="Thornton R."/>
            <person name="Saada N."/>
            <person name="Wilczek-Boney K.B."/>
            <person name="Lee S."/>
            <person name="Kovar C."/>
            <person name="Wu Y."/>
            <person name="Scherer S.E."/>
            <person name="Worley K.C."/>
            <person name="Muzny D.M."/>
            <person name="Gibbs R."/>
        </authorList>
    </citation>
    <scope>NUCLEOTIDE SEQUENCE</scope>
    <source>
        <strain evidence="6">Brora</strain>
    </source>
</reference>
<evidence type="ECO:0000256" key="2">
    <source>
        <dbReference type="PROSITE-ProRule" id="PRU00059"/>
    </source>
</evidence>
<evidence type="ECO:0000256" key="3">
    <source>
        <dbReference type="SAM" id="MobiDB-lite"/>
    </source>
</evidence>
<dbReference type="PANTHER" id="PTHR33236">
    <property type="entry name" value="INTRAFLAGELLAR TRANSPORT PROTEIN 122 FAMILY PROTEIN-RELATED"/>
    <property type="match status" value="1"/>
</dbReference>
<dbReference type="PROSITE" id="PS01180">
    <property type="entry name" value="CUB"/>
    <property type="match status" value="1"/>
</dbReference>
<evidence type="ECO:0000259" key="4">
    <source>
        <dbReference type="PROSITE" id="PS01180"/>
    </source>
</evidence>
<dbReference type="Pfam" id="PF26080">
    <property type="entry name" value="CUB_animal"/>
    <property type="match status" value="2"/>
</dbReference>
<feature type="region of interest" description="Disordered" evidence="3">
    <location>
        <begin position="811"/>
        <end position="830"/>
    </location>
</feature>
<protein>
    <recommendedName>
        <fullName evidence="4">CUB domain-containing protein</fullName>
    </recommendedName>
</protein>